<dbReference type="InterPro" id="IPR036390">
    <property type="entry name" value="WH_DNA-bd_sf"/>
</dbReference>
<protein>
    <recommendedName>
        <fullName evidence="1">LexA repressor DNA-binding domain-containing protein</fullName>
    </recommendedName>
</protein>
<dbReference type="Pfam" id="PF01726">
    <property type="entry name" value="LexA_DNA_bind"/>
    <property type="match status" value="1"/>
</dbReference>
<organism evidence="2 3">
    <name type="scientific">Enterococcus raffinosus</name>
    <dbReference type="NCBI Taxonomy" id="71452"/>
    <lineage>
        <taxon>Bacteria</taxon>
        <taxon>Bacillati</taxon>
        <taxon>Bacillota</taxon>
        <taxon>Bacilli</taxon>
        <taxon>Lactobacillales</taxon>
        <taxon>Enterococcaceae</taxon>
        <taxon>Enterococcus</taxon>
    </lineage>
</organism>
<comment type="caution">
    <text evidence="2">The sequence shown here is derived from an EMBL/GenBank/DDBJ whole genome shotgun (WGS) entry which is preliminary data.</text>
</comment>
<name>A0AAW8T2S5_9ENTE</name>
<gene>
    <name evidence="2" type="ORF">P7D69_02340</name>
</gene>
<evidence type="ECO:0000259" key="1">
    <source>
        <dbReference type="Pfam" id="PF01726"/>
    </source>
</evidence>
<feature type="domain" description="LexA repressor DNA-binding" evidence="1">
    <location>
        <begin position="6"/>
        <end position="66"/>
    </location>
</feature>
<dbReference type="Proteomes" id="UP001254770">
    <property type="component" value="Unassembled WGS sequence"/>
</dbReference>
<dbReference type="SUPFAM" id="SSF46785">
    <property type="entry name" value="Winged helix' DNA-binding domain"/>
    <property type="match status" value="1"/>
</dbReference>
<proteinExistence type="predicted"/>
<dbReference type="InterPro" id="IPR006199">
    <property type="entry name" value="LexA_DNA-bd_dom"/>
</dbReference>
<accession>A0AAW8T2S5</accession>
<dbReference type="InterPro" id="IPR036388">
    <property type="entry name" value="WH-like_DNA-bd_sf"/>
</dbReference>
<dbReference type="EMBL" id="JARPXL010000001">
    <property type="protein sequence ID" value="MDT2543183.1"/>
    <property type="molecule type" value="Genomic_DNA"/>
</dbReference>
<evidence type="ECO:0000313" key="2">
    <source>
        <dbReference type="EMBL" id="MDT2543183.1"/>
    </source>
</evidence>
<reference evidence="2" key="1">
    <citation type="submission" date="2023-03" db="EMBL/GenBank/DDBJ databases">
        <authorList>
            <person name="Shen W."/>
            <person name="Cai J."/>
        </authorList>
    </citation>
    <scope>NUCLEOTIDE SEQUENCE</scope>
    <source>
        <strain evidence="2">Y15</strain>
    </source>
</reference>
<dbReference type="AlphaFoldDB" id="A0AAW8T2S5"/>
<dbReference type="GO" id="GO:0004252">
    <property type="term" value="F:serine-type endopeptidase activity"/>
    <property type="evidence" value="ECO:0007669"/>
    <property type="project" value="InterPro"/>
</dbReference>
<dbReference type="RefSeq" id="WP_311816568.1">
    <property type="nucleotide sequence ID" value="NZ_JARPXG010000006.1"/>
</dbReference>
<dbReference type="Gene3D" id="1.10.10.10">
    <property type="entry name" value="Winged helix-like DNA-binding domain superfamily/Winged helix DNA-binding domain"/>
    <property type="match status" value="1"/>
</dbReference>
<sequence length="86" mass="10052">MRQIKRQRLEIVLLFIDDFITKKGYPPTIRQISKNTGIPSTSSVSSYLWQLKAMNLLNIEPGAVRTIRMTESGVDRVRELRLRENY</sequence>
<dbReference type="GO" id="GO:0006508">
    <property type="term" value="P:proteolysis"/>
    <property type="evidence" value="ECO:0007669"/>
    <property type="project" value="InterPro"/>
</dbReference>
<evidence type="ECO:0000313" key="3">
    <source>
        <dbReference type="Proteomes" id="UP001254770"/>
    </source>
</evidence>